<dbReference type="PANTHER" id="PTHR21319">
    <property type="entry name" value="RING FINGER AND CHY ZINC FINGER DOMAIN-CONTAINING PROTEIN 1"/>
    <property type="match status" value="1"/>
</dbReference>
<evidence type="ECO:0000313" key="6">
    <source>
        <dbReference type="EMBL" id="KAF9620268.1"/>
    </source>
</evidence>
<dbReference type="Gene3D" id="2.20.28.10">
    <property type="match status" value="1"/>
</dbReference>
<dbReference type="Pfam" id="PF14599">
    <property type="entry name" value="zinc_ribbon_6"/>
    <property type="match status" value="1"/>
</dbReference>
<dbReference type="GO" id="GO:0061630">
    <property type="term" value="F:ubiquitin protein ligase activity"/>
    <property type="evidence" value="ECO:0007669"/>
    <property type="project" value="TreeGrafter"/>
</dbReference>
<gene>
    <name evidence="6" type="ORF">IFM89_011003</name>
</gene>
<dbReference type="Pfam" id="PF05495">
    <property type="entry name" value="zf-CHY"/>
    <property type="match status" value="1"/>
</dbReference>
<keyword evidence="1" id="KW-0479">Metal-binding</keyword>
<evidence type="ECO:0000256" key="3">
    <source>
        <dbReference type="ARBA" id="ARBA00022833"/>
    </source>
</evidence>
<evidence type="ECO:0000259" key="5">
    <source>
        <dbReference type="PROSITE" id="PS51266"/>
    </source>
</evidence>
<sequence>MSLGADEPEEINGNHKESAIASSCSQQSNISSLLADIRDDNVNTTKRLNQGFMQYGCSHYRRRCQIRASCCNEIFDCRHCHNEAKNNINVEGKLRHDLPRHEIQLVICSLCGTKQEQVGQVCVNGGVCMGKYFCKTCKFYDDDTSRRAMHHDCPVCFEYLFESRNDITVMPYGHTIHMNCLKEMRQHLQYAYPLCSKSVCDMSKVWEKLDMEIAATPMPESYHDKKVWILCNDCGATSEVQFHVVAQKCLSCNSYNTRQTRGF</sequence>
<evidence type="ECO:0000256" key="2">
    <source>
        <dbReference type="ARBA" id="ARBA00022771"/>
    </source>
</evidence>
<dbReference type="GO" id="GO:0008270">
    <property type="term" value="F:zinc ion binding"/>
    <property type="evidence" value="ECO:0007669"/>
    <property type="project" value="UniProtKB-KW"/>
</dbReference>
<protein>
    <recommendedName>
        <fullName evidence="5">CHY-type domain-containing protein</fullName>
    </recommendedName>
</protein>
<dbReference type="PANTHER" id="PTHR21319:SF53">
    <property type="entry name" value="RING FINGER AND CHY ZINC FINGER DOMAIN-CONTAINING PROTEIN 1"/>
    <property type="match status" value="1"/>
</dbReference>
<dbReference type="Proteomes" id="UP000631114">
    <property type="component" value="Unassembled WGS sequence"/>
</dbReference>
<feature type="domain" description="CHY-type" evidence="5">
    <location>
        <begin position="50"/>
        <end position="127"/>
    </location>
</feature>
<dbReference type="InterPro" id="IPR039512">
    <property type="entry name" value="RCHY1_zinc-ribbon"/>
</dbReference>
<dbReference type="OrthoDB" id="411372at2759"/>
<evidence type="ECO:0000256" key="1">
    <source>
        <dbReference type="ARBA" id="ARBA00022723"/>
    </source>
</evidence>
<dbReference type="GO" id="GO:0016567">
    <property type="term" value="P:protein ubiquitination"/>
    <property type="evidence" value="ECO:0007669"/>
    <property type="project" value="TreeGrafter"/>
</dbReference>
<keyword evidence="7" id="KW-1185">Reference proteome</keyword>
<dbReference type="SUPFAM" id="SSF57850">
    <property type="entry name" value="RING/U-box"/>
    <property type="match status" value="1"/>
</dbReference>
<dbReference type="EMBL" id="JADFTS010000002">
    <property type="protein sequence ID" value="KAF9620268.1"/>
    <property type="molecule type" value="Genomic_DNA"/>
</dbReference>
<keyword evidence="2 4" id="KW-0863">Zinc-finger</keyword>
<dbReference type="Gene3D" id="3.30.40.10">
    <property type="entry name" value="Zinc/RING finger domain, C3HC4 (zinc finger)"/>
    <property type="match status" value="1"/>
</dbReference>
<dbReference type="InterPro" id="IPR008913">
    <property type="entry name" value="Znf_CHY"/>
</dbReference>
<dbReference type="GO" id="GO:0006511">
    <property type="term" value="P:ubiquitin-dependent protein catabolic process"/>
    <property type="evidence" value="ECO:0007669"/>
    <property type="project" value="TreeGrafter"/>
</dbReference>
<dbReference type="GO" id="GO:0005634">
    <property type="term" value="C:nucleus"/>
    <property type="evidence" value="ECO:0007669"/>
    <property type="project" value="TreeGrafter"/>
</dbReference>
<reference evidence="6 7" key="1">
    <citation type="submission" date="2020-10" db="EMBL/GenBank/DDBJ databases">
        <title>The Coptis chinensis genome and diversification of protoberbering-type alkaloids.</title>
        <authorList>
            <person name="Wang B."/>
            <person name="Shu S."/>
            <person name="Song C."/>
            <person name="Liu Y."/>
        </authorList>
    </citation>
    <scope>NUCLEOTIDE SEQUENCE [LARGE SCALE GENOMIC DNA]</scope>
    <source>
        <strain evidence="6">HL-2020</strain>
        <tissue evidence="6">Leaf</tissue>
    </source>
</reference>
<keyword evidence="3" id="KW-0862">Zinc</keyword>
<proteinExistence type="predicted"/>
<dbReference type="PROSITE" id="PS51266">
    <property type="entry name" value="ZF_CHY"/>
    <property type="match status" value="1"/>
</dbReference>
<organism evidence="6 7">
    <name type="scientific">Coptis chinensis</name>
    <dbReference type="NCBI Taxonomy" id="261450"/>
    <lineage>
        <taxon>Eukaryota</taxon>
        <taxon>Viridiplantae</taxon>
        <taxon>Streptophyta</taxon>
        <taxon>Embryophyta</taxon>
        <taxon>Tracheophyta</taxon>
        <taxon>Spermatophyta</taxon>
        <taxon>Magnoliopsida</taxon>
        <taxon>Ranunculales</taxon>
        <taxon>Ranunculaceae</taxon>
        <taxon>Coptidoideae</taxon>
        <taxon>Coptis</taxon>
    </lineage>
</organism>
<dbReference type="InterPro" id="IPR037274">
    <property type="entry name" value="Znf_CHY_sf"/>
</dbReference>
<name>A0A835IP80_9MAGN</name>
<dbReference type="SUPFAM" id="SSF161219">
    <property type="entry name" value="CHY zinc finger-like"/>
    <property type="match status" value="1"/>
</dbReference>
<evidence type="ECO:0000256" key="4">
    <source>
        <dbReference type="PROSITE-ProRule" id="PRU00601"/>
    </source>
</evidence>
<evidence type="ECO:0000313" key="7">
    <source>
        <dbReference type="Proteomes" id="UP000631114"/>
    </source>
</evidence>
<dbReference type="InterPro" id="IPR013083">
    <property type="entry name" value="Znf_RING/FYVE/PHD"/>
</dbReference>
<comment type="caution">
    <text evidence="6">The sequence shown here is derived from an EMBL/GenBank/DDBJ whole genome shotgun (WGS) entry which is preliminary data.</text>
</comment>
<accession>A0A835IP80</accession>
<dbReference type="AlphaFoldDB" id="A0A835IP80"/>